<evidence type="ECO:0000313" key="2">
    <source>
        <dbReference type="Proteomes" id="UP000325315"/>
    </source>
</evidence>
<dbReference type="EMBL" id="SMMG02000006">
    <property type="protein sequence ID" value="KAA3469578.1"/>
    <property type="molecule type" value="Genomic_DNA"/>
</dbReference>
<dbReference type="AlphaFoldDB" id="A0A5B6VKP6"/>
<reference evidence="2" key="1">
    <citation type="journal article" date="2019" name="Plant Biotechnol. J.">
        <title>Genome sequencing of the Australian wild diploid species Gossypium australe highlights disease resistance and delayed gland morphogenesis.</title>
        <authorList>
            <person name="Cai Y."/>
            <person name="Cai X."/>
            <person name="Wang Q."/>
            <person name="Wang P."/>
            <person name="Zhang Y."/>
            <person name="Cai C."/>
            <person name="Xu Y."/>
            <person name="Wang K."/>
            <person name="Zhou Z."/>
            <person name="Wang C."/>
            <person name="Geng S."/>
            <person name="Li B."/>
            <person name="Dong Q."/>
            <person name="Hou Y."/>
            <person name="Wang H."/>
            <person name="Ai P."/>
            <person name="Liu Z."/>
            <person name="Yi F."/>
            <person name="Sun M."/>
            <person name="An G."/>
            <person name="Cheng J."/>
            <person name="Zhang Y."/>
            <person name="Shi Q."/>
            <person name="Xie Y."/>
            <person name="Shi X."/>
            <person name="Chang Y."/>
            <person name="Huang F."/>
            <person name="Chen Y."/>
            <person name="Hong S."/>
            <person name="Mi L."/>
            <person name="Sun Q."/>
            <person name="Zhang L."/>
            <person name="Zhou B."/>
            <person name="Peng R."/>
            <person name="Zhang X."/>
            <person name="Liu F."/>
        </authorList>
    </citation>
    <scope>NUCLEOTIDE SEQUENCE [LARGE SCALE GENOMIC DNA]</scope>
    <source>
        <strain evidence="2">cv. PA1801</strain>
    </source>
</reference>
<organism evidence="1 2">
    <name type="scientific">Gossypium australe</name>
    <dbReference type="NCBI Taxonomy" id="47621"/>
    <lineage>
        <taxon>Eukaryota</taxon>
        <taxon>Viridiplantae</taxon>
        <taxon>Streptophyta</taxon>
        <taxon>Embryophyta</taxon>
        <taxon>Tracheophyta</taxon>
        <taxon>Spermatophyta</taxon>
        <taxon>Magnoliopsida</taxon>
        <taxon>eudicotyledons</taxon>
        <taxon>Gunneridae</taxon>
        <taxon>Pentapetalae</taxon>
        <taxon>rosids</taxon>
        <taxon>malvids</taxon>
        <taxon>Malvales</taxon>
        <taxon>Malvaceae</taxon>
        <taxon>Malvoideae</taxon>
        <taxon>Gossypium</taxon>
    </lineage>
</organism>
<sequence length="94" mass="11126">MARCLMFESKLLKKFRAKAVNTLVYLLNKLPTNNVEEKTPFKAYFLLCLFCSYTTSETEQVKEEVPARNDYRIYDLSFKRVLTNRDVVFDEGRI</sequence>
<accession>A0A5B6VKP6</accession>
<gene>
    <name evidence="1" type="ORF">EPI10_015351</name>
</gene>
<comment type="caution">
    <text evidence="1">The sequence shown here is derived from an EMBL/GenBank/DDBJ whole genome shotgun (WGS) entry which is preliminary data.</text>
</comment>
<keyword evidence="2" id="KW-1185">Reference proteome</keyword>
<evidence type="ECO:0000313" key="1">
    <source>
        <dbReference type="EMBL" id="KAA3469578.1"/>
    </source>
</evidence>
<proteinExistence type="predicted"/>
<protein>
    <submittedName>
        <fullName evidence="1">Pleiotropic drug resistance protein 3-like</fullName>
    </submittedName>
</protein>
<dbReference type="OrthoDB" id="1750395at2759"/>
<name>A0A5B6VKP6_9ROSI</name>
<dbReference type="Proteomes" id="UP000325315">
    <property type="component" value="Unassembled WGS sequence"/>
</dbReference>